<comment type="similarity">
    <text evidence="2 3">Belongs to the small heat shock protein (HSP20) family.</text>
</comment>
<dbReference type="SUPFAM" id="SSF49764">
    <property type="entry name" value="HSP20-like chaperones"/>
    <property type="match status" value="1"/>
</dbReference>
<dbReference type="PANTHER" id="PTHR11527">
    <property type="entry name" value="HEAT-SHOCK PROTEIN 20 FAMILY MEMBER"/>
    <property type="match status" value="1"/>
</dbReference>
<dbReference type="Proteomes" id="UP000829685">
    <property type="component" value="Unassembled WGS sequence"/>
</dbReference>
<organism evidence="6 7">
    <name type="scientific">Neoarthrinium moseri</name>
    <dbReference type="NCBI Taxonomy" id="1658444"/>
    <lineage>
        <taxon>Eukaryota</taxon>
        <taxon>Fungi</taxon>
        <taxon>Dikarya</taxon>
        <taxon>Ascomycota</taxon>
        <taxon>Pezizomycotina</taxon>
        <taxon>Sordariomycetes</taxon>
        <taxon>Xylariomycetidae</taxon>
        <taxon>Amphisphaeriales</taxon>
        <taxon>Apiosporaceae</taxon>
        <taxon>Neoarthrinium</taxon>
    </lineage>
</organism>
<evidence type="ECO:0000259" key="5">
    <source>
        <dbReference type="PROSITE" id="PS01031"/>
    </source>
</evidence>
<dbReference type="InterPro" id="IPR002068">
    <property type="entry name" value="A-crystallin/Hsp20_dom"/>
</dbReference>
<protein>
    <recommendedName>
        <fullName evidence="5">SHSP domain-containing protein</fullName>
    </recommendedName>
</protein>
<evidence type="ECO:0000256" key="1">
    <source>
        <dbReference type="ARBA" id="ARBA00023016"/>
    </source>
</evidence>
<dbReference type="Pfam" id="PF00011">
    <property type="entry name" value="HSP20"/>
    <property type="match status" value="1"/>
</dbReference>
<evidence type="ECO:0000256" key="3">
    <source>
        <dbReference type="RuleBase" id="RU003616"/>
    </source>
</evidence>
<evidence type="ECO:0000256" key="2">
    <source>
        <dbReference type="PROSITE-ProRule" id="PRU00285"/>
    </source>
</evidence>
<gene>
    <name evidence="6" type="ORF">JX265_006196</name>
</gene>
<dbReference type="InterPro" id="IPR008978">
    <property type="entry name" value="HSP20-like_chaperone"/>
</dbReference>
<feature type="region of interest" description="Disordered" evidence="4">
    <location>
        <begin position="59"/>
        <end position="200"/>
    </location>
</feature>
<feature type="compositionally biased region" description="Acidic residues" evidence="4">
    <location>
        <begin position="97"/>
        <end position="111"/>
    </location>
</feature>
<dbReference type="CDD" id="cd06464">
    <property type="entry name" value="ACD_sHsps-like"/>
    <property type="match status" value="1"/>
</dbReference>
<feature type="compositionally biased region" description="Gly residues" evidence="4">
    <location>
        <begin position="171"/>
        <end position="186"/>
    </location>
</feature>
<feature type="compositionally biased region" description="Basic residues" evidence="4">
    <location>
        <begin position="77"/>
        <end position="91"/>
    </location>
</feature>
<sequence>MTSNNHNNHGQMPFWDFVQSFDPNHSHRAGAGVDHAQAGPSFGSGFPFGSGSFNPWEHTGWAGPWGGPWTEGPWGGRRGRGRGRHDRHHHRGGPESDREEESDDREFDMADTPETMREDGPPGPPPPHPPADAPHPPPHPPHPSHPSHPPHPPHPPHPFGPHHHGHHRHGGPGGAFRRGGRCGRGGARGRHGPPPPYNGPFDFRPLMDVLAAHPLAQGLREFAEQARAGGQEASGDEAGEQADTFVPPVDVFSTEKAYVLHVSLPGAVKEDVGVNWDAEKSLLNVAGVVYRPGNEEFLQSLTSSERKVGMFERSIKLPPAGSDEKEEVDAFSITAKMENGILIVTVPKAEKEWTEVHKIDVD</sequence>
<dbReference type="EMBL" id="JAFIMR010000014">
    <property type="protein sequence ID" value="KAI1870026.1"/>
    <property type="molecule type" value="Genomic_DNA"/>
</dbReference>
<dbReference type="Gene3D" id="2.60.40.790">
    <property type="match status" value="1"/>
</dbReference>
<dbReference type="InterPro" id="IPR031107">
    <property type="entry name" value="Small_HSP"/>
</dbReference>
<dbReference type="AlphaFoldDB" id="A0A9P9WM33"/>
<evidence type="ECO:0000313" key="7">
    <source>
        <dbReference type="Proteomes" id="UP000829685"/>
    </source>
</evidence>
<feature type="compositionally biased region" description="Basic residues" evidence="4">
    <location>
        <begin position="160"/>
        <end position="170"/>
    </location>
</feature>
<dbReference type="PROSITE" id="PS01031">
    <property type="entry name" value="SHSP"/>
    <property type="match status" value="1"/>
</dbReference>
<keyword evidence="7" id="KW-1185">Reference proteome</keyword>
<comment type="caution">
    <text evidence="6">The sequence shown here is derived from an EMBL/GenBank/DDBJ whole genome shotgun (WGS) entry which is preliminary data.</text>
</comment>
<name>A0A9P9WM33_9PEZI</name>
<keyword evidence="1" id="KW-0346">Stress response</keyword>
<proteinExistence type="inferred from homology"/>
<feature type="compositionally biased region" description="Pro residues" evidence="4">
    <location>
        <begin position="121"/>
        <end position="159"/>
    </location>
</feature>
<accession>A0A9P9WM33</accession>
<reference evidence="6" key="1">
    <citation type="submission" date="2021-03" db="EMBL/GenBank/DDBJ databases">
        <title>Revisited historic fungal species revealed as producer of novel bioactive compounds through whole genome sequencing and comparative genomics.</title>
        <authorList>
            <person name="Vignolle G.A."/>
            <person name="Hochenegger N."/>
            <person name="Mach R.L."/>
            <person name="Mach-Aigner A.R."/>
            <person name="Javad Rahimi M."/>
            <person name="Salim K.A."/>
            <person name="Chan C.M."/>
            <person name="Lim L.B.L."/>
            <person name="Cai F."/>
            <person name="Druzhinina I.S."/>
            <person name="U'Ren J.M."/>
            <person name="Derntl C."/>
        </authorList>
    </citation>
    <scope>NUCLEOTIDE SEQUENCE</scope>
    <source>
        <strain evidence="6">TUCIM 5799</strain>
    </source>
</reference>
<evidence type="ECO:0000256" key="4">
    <source>
        <dbReference type="SAM" id="MobiDB-lite"/>
    </source>
</evidence>
<feature type="domain" description="SHSP" evidence="5">
    <location>
        <begin position="240"/>
        <end position="362"/>
    </location>
</feature>
<evidence type="ECO:0000313" key="6">
    <source>
        <dbReference type="EMBL" id="KAI1870026.1"/>
    </source>
</evidence>